<protein>
    <submittedName>
        <fullName evidence="2">Uncharacterized protein</fullName>
    </submittedName>
</protein>
<evidence type="ECO:0000313" key="3">
    <source>
        <dbReference type="Proteomes" id="UP000318053"/>
    </source>
</evidence>
<reference evidence="2 3" key="1">
    <citation type="submission" date="2019-02" db="EMBL/GenBank/DDBJ databases">
        <title>Deep-cultivation of Planctomycetes and their phenomic and genomic characterization uncovers novel biology.</title>
        <authorList>
            <person name="Wiegand S."/>
            <person name="Jogler M."/>
            <person name="Boedeker C."/>
            <person name="Pinto D."/>
            <person name="Vollmers J."/>
            <person name="Rivas-Marin E."/>
            <person name="Kohn T."/>
            <person name="Peeters S.H."/>
            <person name="Heuer A."/>
            <person name="Rast P."/>
            <person name="Oberbeckmann S."/>
            <person name="Bunk B."/>
            <person name="Jeske O."/>
            <person name="Meyerdierks A."/>
            <person name="Storesund J.E."/>
            <person name="Kallscheuer N."/>
            <person name="Luecker S."/>
            <person name="Lage O.M."/>
            <person name="Pohl T."/>
            <person name="Merkel B.J."/>
            <person name="Hornburger P."/>
            <person name="Mueller R.-W."/>
            <person name="Bruemmer F."/>
            <person name="Labrenz M."/>
            <person name="Spormann A.M."/>
            <person name="Op Den Camp H."/>
            <person name="Overmann J."/>
            <person name="Amann R."/>
            <person name="Jetten M.S.M."/>
            <person name="Mascher T."/>
            <person name="Medema M.H."/>
            <person name="Devos D.P."/>
            <person name="Kaster A.-K."/>
            <person name="Ovreas L."/>
            <person name="Rohde M."/>
            <person name="Galperin M.Y."/>
            <person name="Jogler C."/>
        </authorList>
    </citation>
    <scope>NUCLEOTIDE SEQUENCE [LARGE SCALE GENOMIC DNA]</scope>
    <source>
        <strain evidence="2 3">CA85</strain>
    </source>
</reference>
<dbReference type="Proteomes" id="UP000318053">
    <property type="component" value="Unassembled WGS sequence"/>
</dbReference>
<accession>A0A5C5XXI6</accession>
<dbReference type="AlphaFoldDB" id="A0A5C5XXI6"/>
<organism evidence="2 3">
    <name type="scientific">Allorhodopirellula solitaria</name>
    <dbReference type="NCBI Taxonomy" id="2527987"/>
    <lineage>
        <taxon>Bacteria</taxon>
        <taxon>Pseudomonadati</taxon>
        <taxon>Planctomycetota</taxon>
        <taxon>Planctomycetia</taxon>
        <taxon>Pirellulales</taxon>
        <taxon>Pirellulaceae</taxon>
        <taxon>Allorhodopirellula</taxon>
    </lineage>
</organism>
<evidence type="ECO:0000313" key="2">
    <source>
        <dbReference type="EMBL" id="TWT66615.1"/>
    </source>
</evidence>
<comment type="caution">
    <text evidence="2">The sequence shown here is derived from an EMBL/GenBank/DDBJ whole genome shotgun (WGS) entry which is preliminary data.</text>
</comment>
<gene>
    <name evidence="2" type="ORF">CA85_27120</name>
</gene>
<name>A0A5C5XXI6_9BACT</name>
<feature type="region of interest" description="Disordered" evidence="1">
    <location>
        <begin position="25"/>
        <end position="58"/>
    </location>
</feature>
<proteinExistence type="predicted"/>
<dbReference type="OrthoDB" id="289301at2"/>
<evidence type="ECO:0000256" key="1">
    <source>
        <dbReference type="SAM" id="MobiDB-lite"/>
    </source>
</evidence>
<sequence length="96" mass="10735">MLLLFALPSLGCTPTFSRIALGHEALGGSSQSQTEELEERVPCSSARREQASKRRRQAAWTPDERSYLRIRVSRHIPPRAIVGHRLANDSLAPIRC</sequence>
<keyword evidence="3" id="KW-1185">Reference proteome</keyword>
<dbReference type="EMBL" id="SJPK01000005">
    <property type="protein sequence ID" value="TWT66615.1"/>
    <property type="molecule type" value="Genomic_DNA"/>
</dbReference>